<feature type="domain" description="Outer membrane lipoprotein BamD-like" evidence="5">
    <location>
        <begin position="36"/>
        <end position="216"/>
    </location>
</feature>
<evidence type="ECO:0000313" key="7">
    <source>
        <dbReference type="Proteomes" id="UP000516305"/>
    </source>
</evidence>
<evidence type="ECO:0000256" key="3">
    <source>
        <dbReference type="ARBA" id="ARBA00023237"/>
    </source>
</evidence>
<evidence type="ECO:0000313" key="6">
    <source>
        <dbReference type="EMBL" id="QNR24140.1"/>
    </source>
</evidence>
<reference evidence="6 7" key="1">
    <citation type="submission" date="2020-08" db="EMBL/GenBank/DDBJ databases">
        <title>Croceimicrobium hydrocarbonivorans gen. nov., sp. nov., a novel marine bacterium isolated from a bacterial consortium that degrades polyethylene terephthalate.</title>
        <authorList>
            <person name="Liu R."/>
        </authorList>
    </citation>
    <scope>NUCLEOTIDE SEQUENCE [LARGE SCALE GENOMIC DNA]</scope>
    <source>
        <strain evidence="6 7">A20-9</strain>
    </source>
</reference>
<dbReference type="EMBL" id="CP060139">
    <property type="protein sequence ID" value="QNR24140.1"/>
    <property type="molecule type" value="Genomic_DNA"/>
</dbReference>
<dbReference type="Gene3D" id="1.25.40.10">
    <property type="entry name" value="Tetratricopeptide repeat domain"/>
    <property type="match status" value="1"/>
</dbReference>
<accession>A0A7H0VEJ2</accession>
<keyword evidence="1 4" id="KW-0732">Signal</keyword>
<evidence type="ECO:0000256" key="2">
    <source>
        <dbReference type="ARBA" id="ARBA00023136"/>
    </source>
</evidence>
<name>A0A7H0VEJ2_9FLAO</name>
<sequence>MRKRLVILLSGFLLLAGSACNEYQKVLKSPNVDFKYEKAVEYYNEGEYDKAYPLFDELLVLYRGSEKAADVYYYYAMCSFELKDFILAAYHFKNFAKTFPTHPKTEMAYYMVGYCHYLESPDYSLDQDYTFKAINDLQLFANLYPNSDKLLSTNELIDELRAKLERKSFERAMQYFHMEYYQSAVVSFNNVMDDYPDTEYREEAMFHKCVAAYRFADNSISEKQFQRYIESRTAYLDFKEYFPESDYNKTLDKLFANIDQQISELKPQS</sequence>
<dbReference type="InterPro" id="IPR039565">
    <property type="entry name" value="BamD-like"/>
</dbReference>
<evidence type="ECO:0000259" key="5">
    <source>
        <dbReference type="Pfam" id="PF13525"/>
    </source>
</evidence>
<dbReference type="KEGG" id="chyd:H4K34_17485"/>
<evidence type="ECO:0000256" key="1">
    <source>
        <dbReference type="ARBA" id="ARBA00022729"/>
    </source>
</evidence>
<dbReference type="RefSeq" id="WP_210758675.1">
    <property type="nucleotide sequence ID" value="NZ_CP060139.1"/>
</dbReference>
<feature type="signal peptide" evidence="4">
    <location>
        <begin position="1"/>
        <end position="21"/>
    </location>
</feature>
<keyword evidence="7" id="KW-1185">Reference proteome</keyword>
<protein>
    <submittedName>
        <fullName evidence="6">Outer membrane protein assembly factor BamD</fullName>
    </submittedName>
</protein>
<dbReference type="InterPro" id="IPR017689">
    <property type="entry name" value="BamD"/>
</dbReference>
<organism evidence="6 7">
    <name type="scientific">Croceimicrobium hydrocarbonivorans</name>
    <dbReference type="NCBI Taxonomy" id="2761580"/>
    <lineage>
        <taxon>Bacteria</taxon>
        <taxon>Pseudomonadati</taxon>
        <taxon>Bacteroidota</taxon>
        <taxon>Flavobacteriia</taxon>
        <taxon>Flavobacteriales</taxon>
        <taxon>Owenweeksiaceae</taxon>
        <taxon>Croceimicrobium</taxon>
    </lineage>
</organism>
<keyword evidence="2" id="KW-0472">Membrane</keyword>
<feature type="chain" id="PRO_5028806892" evidence="4">
    <location>
        <begin position="22"/>
        <end position="269"/>
    </location>
</feature>
<dbReference type="SUPFAM" id="SSF48452">
    <property type="entry name" value="TPR-like"/>
    <property type="match status" value="1"/>
</dbReference>
<keyword evidence="3" id="KW-0998">Cell outer membrane</keyword>
<proteinExistence type="predicted"/>
<dbReference type="InterPro" id="IPR011990">
    <property type="entry name" value="TPR-like_helical_dom_sf"/>
</dbReference>
<dbReference type="AlphaFoldDB" id="A0A7H0VEJ2"/>
<evidence type="ECO:0000256" key="4">
    <source>
        <dbReference type="SAM" id="SignalP"/>
    </source>
</evidence>
<dbReference type="Pfam" id="PF13525">
    <property type="entry name" value="YfiO"/>
    <property type="match status" value="1"/>
</dbReference>
<gene>
    <name evidence="6" type="primary">bamD</name>
    <name evidence="6" type="ORF">H4K34_17485</name>
</gene>
<dbReference type="Proteomes" id="UP000516305">
    <property type="component" value="Chromosome"/>
</dbReference>
<dbReference type="PROSITE" id="PS51257">
    <property type="entry name" value="PROKAR_LIPOPROTEIN"/>
    <property type="match status" value="1"/>
</dbReference>
<dbReference type="NCBIfam" id="TIGR03302">
    <property type="entry name" value="OM_YfiO"/>
    <property type="match status" value="1"/>
</dbReference>